<feature type="compositionally biased region" description="Acidic residues" evidence="1">
    <location>
        <begin position="13"/>
        <end position="22"/>
    </location>
</feature>
<protein>
    <submittedName>
        <fullName evidence="2">Uncharacterized protein</fullName>
    </submittedName>
</protein>
<feature type="region of interest" description="Disordered" evidence="1">
    <location>
        <begin position="1"/>
        <end position="22"/>
    </location>
</feature>
<feature type="non-terminal residue" evidence="2">
    <location>
        <position position="1"/>
    </location>
</feature>
<evidence type="ECO:0000313" key="2">
    <source>
        <dbReference type="EMBL" id="CAD6919402.1"/>
    </source>
</evidence>
<organism evidence="2 3">
    <name type="scientific">Tilletia laevis</name>
    <dbReference type="NCBI Taxonomy" id="157183"/>
    <lineage>
        <taxon>Eukaryota</taxon>
        <taxon>Fungi</taxon>
        <taxon>Dikarya</taxon>
        <taxon>Basidiomycota</taxon>
        <taxon>Ustilaginomycotina</taxon>
        <taxon>Exobasidiomycetes</taxon>
        <taxon>Tilletiales</taxon>
        <taxon>Tilletiaceae</taxon>
        <taxon>Tilletia</taxon>
    </lineage>
</organism>
<proteinExistence type="predicted"/>
<name>A0A9N8QCF5_9BASI</name>
<dbReference type="EMBL" id="CAJHJF010001598">
    <property type="protein sequence ID" value="CAD6919402.1"/>
    <property type="molecule type" value="Genomic_DNA"/>
</dbReference>
<sequence>VDGLPLWCGVEGGDGDDDVETTVNAPEEDMEENAEMRSPAVASASCLQLDVGELHADEFLDGVDGEDRGWDQGGAAER</sequence>
<dbReference type="AlphaFoldDB" id="A0A9N8QCF5"/>
<accession>A0A9N8QCF5</accession>
<keyword evidence="3" id="KW-1185">Reference proteome</keyword>
<reference evidence="2 3" key="1">
    <citation type="submission" date="2020-10" db="EMBL/GenBank/DDBJ databases">
        <authorList>
            <person name="Sedaghatjoo S."/>
        </authorList>
    </citation>
    <scope>NUCLEOTIDE SEQUENCE [LARGE SCALE GENOMIC DNA]</scope>
    <source>
        <strain evidence="2 3">LLFL</strain>
    </source>
</reference>
<dbReference type="Proteomes" id="UP000836404">
    <property type="component" value="Unassembled WGS sequence"/>
</dbReference>
<evidence type="ECO:0000313" key="3">
    <source>
        <dbReference type="Proteomes" id="UP000836404"/>
    </source>
</evidence>
<gene>
    <name evidence="2" type="ORF">JKILLFL_G8904</name>
</gene>
<evidence type="ECO:0000256" key="1">
    <source>
        <dbReference type="SAM" id="MobiDB-lite"/>
    </source>
</evidence>
<comment type="caution">
    <text evidence="2">The sequence shown here is derived from an EMBL/GenBank/DDBJ whole genome shotgun (WGS) entry which is preliminary data.</text>
</comment>